<feature type="compositionally biased region" description="Low complexity" evidence="14">
    <location>
        <begin position="131"/>
        <end position="141"/>
    </location>
</feature>
<dbReference type="FunFam" id="3.40.50.300:FF:000638">
    <property type="entry name" value="Transmembrane GTPase Fzo1, putative"/>
    <property type="match status" value="1"/>
</dbReference>
<keyword evidence="7" id="KW-1133">Transmembrane helix</keyword>
<keyword evidence="3" id="KW-0812">Transmembrane</keyword>
<dbReference type="AlphaFoldDB" id="A0A139ALB2"/>
<evidence type="ECO:0000256" key="14">
    <source>
        <dbReference type="SAM" id="MobiDB-lite"/>
    </source>
</evidence>
<dbReference type="GO" id="GO:0003924">
    <property type="term" value="F:GTPase activity"/>
    <property type="evidence" value="ECO:0007669"/>
    <property type="project" value="InterPro"/>
</dbReference>
<evidence type="ECO:0000256" key="13">
    <source>
        <dbReference type="SAM" id="Coils"/>
    </source>
</evidence>
<reference evidence="16 17" key="1">
    <citation type="journal article" date="2015" name="Genome Biol. Evol.">
        <title>Phylogenomic analyses indicate that early fungi evolved digesting cell walls of algal ancestors of land plants.</title>
        <authorList>
            <person name="Chang Y."/>
            <person name="Wang S."/>
            <person name="Sekimoto S."/>
            <person name="Aerts A.L."/>
            <person name="Choi C."/>
            <person name="Clum A."/>
            <person name="LaButti K.M."/>
            <person name="Lindquist E.A."/>
            <person name="Yee Ngan C."/>
            <person name="Ohm R.A."/>
            <person name="Salamov A.A."/>
            <person name="Grigoriev I.V."/>
            <person name="Spatafora J.W."/>
            <person name="Berbee M.L."/>
        </authorList>
    </citation>
    <scope>NUCLEOTIDE SEQUENCE [LARGE SCALE GENOMIC DNA]</scope>
    <source>
        <strain evidence="16 17">JEL478</strain>
    </source>
</reference>
<keyword evidence="4" id="KW-0547">Nucleotide-binding</keyword>
<dbReference type="InterPro" id="IPR045063">
    <property type="entry name" value="Dynamin_N"/>
</dbReference>
<keyword evidence="8 13" id="KW-0175">Coiled coil</keyword>
<dbReference type="GO" id="GO:0005741">
    <property type="term" value="C:mitochondrial outer membrane"/>
    <property type="evidence" value="ECO:0007669"/>
    <property type="project" value="UniProtKB-SubCell"/>
</dbReference>
<evidence type="ECO:0000313" key="17">
    <source>
        <dbReference type="Proteomes" id="UP000070544"/>
    </source>
</evidence>
<dbReference type="OMA" id="THRITHG"/>
<dbReference type="PANTHER" id="PTHR10465">
    <property type="entry name" value="TRANSMEMBRANE GTPASE FZO1"/>
    <property type="match status" value="1"/>
</dbReference>
<name>A0A139ALB2_GONPJ</name>
<evidence type="ECO:0000313" key="16">
    <source>
        <dbReference type="EMBL" id="KXS17577.1"/>
    </source>
</evidence>
<comment type="catalytic activity">
    <reaction evidence="12">
        <text>GTP + H2O = GDP + phosphate + H(+)</text>
        <dbReference type="Rhea" id="RHEA:19669"/>
        <dbReference type="ChEBI" id="CHEBI:15377"/>
        <dbReference type="ChEBI" id="CHEBI:15378"/>
        <dbReference type="ChEBI" id="CHEBI:37565"/>
        <dbReference type="ChEBI" id="CHEBI:43474"/>
        <dbReference type="ChEBI" id="CHEBI:58189"/>
    </reaction>
</comment>
<feature type="compositionally biased region" description="Low complexity" evidence="14">
    <location>
        <begin position="18"/>
        <end position="33"/>
    </location>
</feature>
<feature type="compositionally biased region" description="Polar residues" evidence="14">
    <location>
        <begin position="1"/>
        <end position="10"/>
    </location>
</feature>
<dbReference type="PANTHER" id="PTHR10465:SF0">
    <property type="entry name" value="SARCALUMENIN"/>
    <property type="match status" value="1"/>
</dbReference>
<evidence type="ECO:0000256" key="7">
    <source>
        <dbReference type="ARBA" id="ARBA00022989"/>
    </source>
</evidence>
<protein>
    <submittedName>
        <fullName evidence="16">p-loop containing nucleoside triphosphate hydrolase protein</fullName>
    </submittedName>
</protein>
<evidence type="ECO:0000256" key="11">
    <source>
        <dbReference type="ARBA" id="ARBA00023136"/>
    </source>
</evidence>
<evidence type="ECO:0000256" key="4">
    <source>
        <dbReference type="ARBA" id="ARBA00022741"/>
    </source>
</evidence>
<keyword evidence="9" id="KW-0496">Mitochondrion</keyword>
<dbReference type="OrthoDB" id="9984778at2759"/>
<feature type="compositionally biased region" description="Basic and acidic residues" evidence="14">
    <location>
        <begin position="37"/>
        <end position="46"/>
    </location>
</feature>
<evidence type="ECO:0000256" key="2">
    <source>
        <dbReference type="ARBA" id="ARBA00004294"/>
    </source>
</evidence>
<evidence type="ECO:0000256" key="12">
    <source>
        <dbReference type="ARBA" id="ARBA00048548"/>
    </source>
</evidence>
<feature type="coiled-coil region" evidence="13">
    <location>
        <begin position="808"/>
        <end position="835"/>
    </location>
</feature>
<keyword evidence="6 16" id="KW-0378">Hydrolase</keyword>
<dbReference type="InterPro" id="IPR027417">
    <property type="entry name" value="P-loop_NTPase"/>
</dbReference>
<dbReference type="GO" id="GO:0005525">
    <property type="term" value="F:GTP binding"/>
    <property type="evidence" value="ECO:0007669"/>
    <property type="project" value="UniProtKB-KW"/>
</dbReference>
<dbReference type="STRING" id="1344416.A0A139ALB2"/>
<gene>
    <name evidence="16" type="ORF">M427DRAFT_54513</name>
</gene>
<dbReference type="Gene3D" id="3.40.50.300">
    <property type="entry name" value="P-loop containing nucleotide triphosphate hydrolases"/>
    <property type="match status" value="1"/>
</dbReference>
<organism evidence="16 17">
    <name type="scientific">Gonapodya prolifera (strain JEL478)</name>
    <name type="common">Monoblepharis prolifera</name>
    <dbReference type="NCBI Taxonomy" id="1344416"/>
    <lineage>
        <taxon>Eukaryota</taxon>
        <taxon>Fungi</taxon>
        <taxon>Fungi incertae sedis</taxon>
        <taxon>Chytridiomycota</taxon>
        <taxon>Chytridiomycota incertae sedis</taxon>
        <taxon>Monoblepharidomycetes</taxon>
        <taxon>Monoblepharidales</taxon>
        <taxon>Gonapodyaceae</taxon>
        <taxon>Gonapodya</taxon>
    </lineage>
</organism>
<keyword evidence="5" id="KW-1000">Mitochondrion outer membrane</keyword>
<dbReference type="Proteomes" id="UP000070544">
    <property type="component" value="Unassembled WGS sequence"/>
</dbReference>
<evidence type="ECO:0000256" key="6">
    <source>
        <dbReference type="ARBA" id="ARBA00022801"/>
    </source>
</evidence>
<evidence type="ECO:0000256" key="1">
    <source>
        <dbReference type="ARBA" id="ARBA00004225"/>
    </source>
</evidence>
<dbReference type="InterPro" id="IPR030381">
    <property type="entry name" value="G_DYNAMIN_dom"/>
</dbReference>
<comment type="subcellular location">
    <subcellularLocation>
        <location evidence="1">Mitochondrion membrane</location>
        <topology evidence="1">Multi-pass membrane protein</topology>
    </subcellularLocation>
    <subcellularLocation>
        <location evidence="2">Mitochondrion outer membrane</location>
    </subcellularLocation>
</comment>
<dbReference type="Pfam" id="PF00350">
    <property type="entry name" value="Dynamin_N"/>
    <property type="match status" value="1"/>
</dbReference>
<feature type="domain" description="Dynamin-type G" evidence="15">
    <location>
        <begin position="245"/>
        <end position="523"/>
    </location>
</feature>
<evidence type="ECO:0000256" key="10">
    <source>
        <dbReference type="ARBA" id="ARBA00023134"/>
    </source>
</evidence>
<dbReference type="SUPFAM" id="SSF52540">
    <property type="entry name" value="P-loop containing nucleoside triphosphate hydrolases"/>
    <property type="match status" value="1"/>
</dbReference>
<dbReference type="GO" id="GO:0051646">
    <property type="term" value="P:mitochondrion localization"/>
    <property type="evidence" value="ECO:0007669"/>
    <property type="project" value="TreeGrafter"/>
</dbReference>
<evidence type="ECO:0000259" key="15">
    <source>
        <dbReference type="PROSITE" id="PS51718"/>
    </source>
</evidence>
<feature type="region of interest" description="Disordered" evidence="14">
    <location>
        <begin position="1"/>
        <end position="46"/>
    </location>
</feature>
<keyword evidence="10" id="KW-0342">GTP-binding</keyword>
<feature type="compositionally biased region" description="Polar residues" evidence="14">
    <location>
        <begin position="103"/>
        <end position="122"/>
    </location>
</feature>
<dbReference type="EMBL" id="KQ965746">
    <property type="protein sequence ID" value="KXS17577.1"/>
    <property type="molecule type" value="Genomic_DNA"/>
</dbReference>
<proteinExistence type="predicted"/>
<evidence type="ECO:0000256" key="5">
    <source>
        <dbReference type="ARBA" id="ARBA00022787"/>
    </source>
</evidence>
<keyword evidence="17" id="KW-1185">Reference proteome</keyword>
<feature type="region of interest" description="Disordered" evidence="14">
    <location>
        <begin position="103"/>
        <end position="190"/>
    </location>
</feature>
<sequence length="860" mass="96594">MSQAARTPPSSAKRDTARSSPAGPSVAPAASPPWDRAAQERSEVSAHLQDHLENDLDYQKVFLERRNALLGLITGTRGILYDLQKRRGGPFGVVQYPLASARNLGNGSSQRGDVKANGSTADLNGDRPVDVGRSGSGVVVDGVREPTSPRTPLEERGRGTPFSNRKRTSSVGSDSQRSYTSGRRAAQAAEEDGSLKVLRLGVKSAATRGNSNFMEAIEAKTAANLLQDKIADTLVYLEKLYNRTQDTSSKVLVTGDLNAGKSTFVNAVLRREVVPTDQQPCTAAFCEVVDAAQNDDIEEVHAIEDPTFYDRSDSHTFTRYDLRNLKDVVAENDDGVPQNDFELFRVYCHDKRDAKESLLKNGLVDISLIDSPGLNIDSMKTMSLFAQQEEIDVIIFMVHAENQFTLSGKEFLQTAGNEKGYIFVVVNRFDMIEKKERCRRDILEQIRRLSPRTYADASNLVHFVSAKNCLKESRETGRTPDDFANLERCLRGFILEKRLTSKLAPAKVYLRNLLNDLNEVAIYNHSLIESKYQDIASKIAAEAPTYKHLIDVKETVFDDIDKIIDSTSTLVKSHTRDTLLRFLDDIEYHAQEPAWRGFLSALYYAKDVRNHLYRLAMERVRSSERFGRFKTDECLNHVRERTKDCLAPPNGATNAVNVSQVWMEGMDIVAPGNDTTAPGPKKEHKEVSLEFGDFLDFQDRWEVAMGYLPGLGMVATGLVGYRSFAEGMFRMTGQIGVRNLSRLAFFGVALAGVGFFAFAVSDMRHVLSRKIARKVRKHLEDTEWAQFQVERLGRNVHRTLRLSIWDIQNRFFRRLEDAKNTRKTLEDERLEVDSAKSFWDDLGRRVSSSVEAVEEVDIES</sequence>
<evidence type="ECO:0000256" key="8">
    <source>
        <dbReference type="ARBA" id="ARBA00023054"/>
    </source>
</evidence>
<dbReference type="InterPro" id="IPR027094">
    <property type="entry name" value="Mitofusin_fam"/>
</dbReference>
<accession>A0A139ALB2</accession>
<dbReference type="PROSITE" id="PS51718">
    <property type="entry name" value="G_DYNAMIN_2"/>
    <property type="match status" value="1"/>
</dbReference>
<feature type="compositionally biased region" description="Polar residues" evidence="14">
    <location>
        <begin position="169"/>
        <end position="181"/>
    </location>
</feature>
<dbReference type="GO" id="GO:0008053">
    <property type="term" value="P:mitochondrial fusion"/>
    <property type="evidence" value="ECO:0007669"/>
    <property type="project" value="TreeGrafter"/>
</dbReference>
<evidence type="ECO:0000256" key="3">
    <source>
        <dbReference type="ARBA" id="ARBA00022692"/>
    </source>
</evidence>
<keyword evidence="11" id="KW-0472">Membrane</keyword>
<evidence type="ECO:0000256" key="9">
    <source>
        <dbReference type="ARBA" id="ARBA00023128"/>
    </source>
</evidence>